<evidence type="ECO:0000313" key="2">
    <source>
        <dbReference type="Proteomes" id="UP000585614"/>
    </source>
</evidence>
<comment type="caution">
    <text evidence="1">The sequence shown here is derived from an EMBL/GenBank/DDBJ whole genome shotgun (WGS) entry which is preliminary data.</text>
</comment>
<sequence length="207" mass="23256">MKEYNVRRHHETKHQTYMSYTGVEREQKVKQMTTILLAQQQYFSCAKKTEENAIIASYEVAQLIAQHGKAFSDGEFIKQCLTKVAGIMCPEKSQEFDSVSLSRNTVVQRIEDLSANIKHQLSDKTCAFDFCSVVCDESTDATDTAQLLIFLRGVDNNFCVTEELLDLSSLNTTTTGKDICEAVSNAVDKTGLKWDKLCGVTTMELQL</sequence>
<dbReference type="PANTHER" id="PTHR45913:SF9">
    <property type="entry name" value="GENERAL TRANSCRIPTION FACTOR II-I REPEAT DOMAIN-CONTAINING PROTEIN 2-LIKE-RELATED"/>
    <property type="match status" value="1"/>
</dbReference>
<dbReference type="EMBL" id="JACAGC010000009">
    <property type="protein sequence ID" value="KAF6344957.1"/>
    <property type="molecule type" value="Genomic_DNA"/>
</dbReference>
<name>A0A7J7X5I2_RHIFE</name>
<dbReference type="PANTHER" id="PTHR45913">
    <property type="entry name" value="EPM2A-INTERACTING PROTEIN 1"/>
    <property type="match status" value="1"/>
</dbReference>
<dbReference type="AlphaFoldDB" id="A0A7J7X5I2"/>
<accession>A0A7J7X5I2</accession>
<organism evidence="1 2">
    <name type="scientific">Rhinolophus ferrumequinum</name>
    <name type="common">Greater horseshoe bat</name>
    <dbReference type="NCBI Taxonomy" id="59479"/>
    <lineage>
        <taxon>Eukaryota</taxon>
        <taxon>Metazoa</taxon>
        <taxon>Chordata</taxon>
        <taxon>Craniata</taxon>
        <taxon>Vertebrata</taxon>
        <taxon>Euteleostomi</taxon>
        <taxon>Mammalia</taxon>
        <taxon>Eutheria</taxon>
        <taxon>Laurasiatheria</taxon>
        <taxon>Chiroptera</taxon>
        <taxon>Yinpterochiroptera</taxon>
        <taxon>Rhinolophoidea</taxon>
        <taxon>Rhinolophidae</taxon>
        <taxon>Rhinolophinae</taxon>
        <taxon>Rhinolophus</taxon>
    </lineage>
</organism>
<reference evidence="1 2" key="1">
    <citation type="journal article" date="2020" name="Nature">
        <title>Six reference-quality genomes reveal evolution of bat adaptations.</title>
        <authorList>
            <person name="Jebb D."/>
            <person name="Huang Z."/>
            <person name="Pippel M."/>
            <person name="Hughes G.M."/>
            <person name="Lavrichenko K."/>
            <person name="Devanna P."/>
            <person name="Winkler S."/>
            <person name="Jermiin L.S."/>
            <person name="Skirmuntt E.C."/>
            <person name="Katzourakis A."/>
            <person name="Burkitt-Gray L."/>
            <person name="Ray D.A."/>
            <person name="Sullivan K.A.M."/>
            <person name="Roscito J.G."/>
            <person name="Kirilenko B.M."/>
            <person name="Davalos L.M."/>
            <person name="Corthals A.P."/>
            <person name="Power M.L."/>
            <person name="Jones G."/>
            <person name="Ransome R.D."/>
            <person name="Dechmann D.K.N."/>
            <person name="Locatelli A.G."/>
            <person name="Puechmaille S.J."/>
            <person name="Fedrigo O."/>
            <person name="Jarvis E.D."/>
            <person name="Hiller M."/>
            <person name="Vernes S.C."/>
            <person name="Myers E.W."/>
            <person name="Teeling E.C."/>
        </authorList>
    </citation>
    <scope>NUCLEOTIDE SEQUENCE [LARGE SCALE GENOMIC DNA]</scope>
    <source>
        <strain evidence="1">MRhiFer1</strain>
        <tissue evidence="1">Lung</tissue>
    </source>
</reference>
<dbReference type="Proteomes" id="UP000585614">
    <property type="component" value="Unassembled WGS sequence"/>
</dbReference>
<evidence type="ECO:0008006" key="3">
    <source>
        <dbReference type="Google" id="ProtNLM"/>
    </source>
</evidence>
<proteinExistence type="predicted"/>
<evidence type="ECO:0000313" key="1">
    <source>
        <dbReference type="EMBL" id="KAF6344957.1"/>
    </source>
</evidence>
<gene>
    <name evidence="1" type="ORF">mRhiFer1_010316</name>
</gene>
<protein>
    <recommendedName>
        <fullName evidence="3">DUF4371 domain-containing protein</fullName>
    </recommendedName>
</protein>